<comment type="similarity">
    <text evidence="1">Belongs to the 'GDXG' lipolytic enzyme family.</text>
</comment>
<dbReference type="InterPro" id="IPR013094">
    <property type="entry name" value="AB_hydrolase_3"/>
</dbReference>
<proteinExistence type="inferred from homology"/>
<dbReference type="PROSITE" id="PS01173">
    <property type="entry name" value="LIPASE_GDXG_HIS"/>
    <property type="match status" value="1"/>
</dbReference>
<keyword evidence="2" id="KW-0378">Hydrolase</keyword>
<reference evidence="4" key="1">
    <citation type="journal article" date="2023" name="Mol. Phylogenet. Evol.">
        <title>Genome-scale phylogeny and comparative genomics of the fungal order Sordariales.</title>
        <authorList>
            <person name="Hensen N."/>
            <person name="Bonometti L."/>
            <person name="Westerberg I."/>
            <person name="Brannstrom I.O."/>
            <person name="Guillou S."/>
            <person name="Cros-Aarteil S."/>
            <person name="Calhoun S."/>
            <person name="Haridas S."/>
            <person name="Kuo A."/>
            <person name="Mondo S."/>
            <person name="Pangilinan J."/>
            <person name="Riley R."/>
            <person name="LaButti K."/>
            <person name="Andreopoulos B."/>
            <person name="Lipzen A."/>
            <person name="Chen C."/>
            <person name="Yan M."/>
            <person name="Daum C."/>
            <person name="Ng V."/>
            <person name="Clum A."/>
            <person name="Steindorff A."/>
            <person name="Ohm R.A."/>
            <person name="Martin F."/>
            <person name="Silar P."/>
            <person name="Natvig D.O."/>
            <person name="Lalanne C."/>
            <person name="Gautier V."/>
            <person name="Ament-Velasquez S.L."/>
            <person name="Kruys A."/>
            <person name="Hutchinson M.I."/>
            <person name="Powell A.J."/>
            <person name="Barry K."/>
            <person name="Miller A.N."/>
            <person name="Grigoriev I.V."/>
            <person name="Debuchy R."/>
            <person name="Gladieux P."/>
            <person name="Hiltunen Thoren M."/>
            <person name="Johannesson H."/>
        </authorList>
    </citation>
    <scope>NUCLEOTIDE SEQUENCE</scope>
    <source>
        <strain evidence="4">PSN243</strain>
    </source>
</reference>
<dbReference type="EMBL" id="MU865918">
    <property type="protein sequence ID" value="KAK4453962.1"/>
    <property type="molecule type" value="Genomic_DNA"/>
</dbReference>
<name>A0AAV9H0A8_9PEZI</name>
<protein>
    <submittedName>
        <fullName evidence="4">Alpha/beta-hydrolase</fullName>
    </submittedName>
</protein>
<dbReference type="Proteomes" id="UP001321760">
    <property type="component" value="Unassembled WGS sequence"/>
</dbReference>
<comment type="caution">
    <text evidence="4">The sequence shown here is derived from an EMBL/GenBank/DDBJ whole genome shotgun (WGS) entry which is preliminary data.</text>
</comment>
<gene>
    <name evidence="4" type="ORF">QBC34DRAFT_434171</name>
</gene>
<dbReference type="PANTHER" id="PTHR48081:SF8">
    <property type="entry name" value="ALPHA_BETA HYDROLASE FOLD-3 DOMAIN-CONTAINING PROTEIN-RELATED"/>
    <property type="match status" value="1"/>
</dbReference>
<reference evidence="4" key="2">
    <citation type="submission" date="2023-05" db="EMBL/GenBank/DDBJ databases">
        <authorList>
            <consortium name="Lawrence Berkeley National Laboratory"/>
            <person name="Steindorff A."/>
            <person name="Hensen N."/>
            <person name="Bonometti L."/>
            <person name="Westerberg I."/>
            <person name="Brannstrom I.O."/>
            <person name="Guillou S."/>
            <person name="Cros-Aarteil S."/>
            <person name="Calhoun S."/>
            <person name="Haridas S."/>
            <person name="Kuo A."/>
            <person name="Mondo S."/>
            <person name="Pangilinan J."/>
            <person name="Riley R."/>
            <person name="Labutti K."/>
            <person name="Andreopoulos B."/>
            <person name="Lipzen A."/>
            <person name="Chen C."/>
            <person name="Yanf M."/>
            <person name="Daum C."/>
            <person name="Ng V."/>
            <person name="Clum A."/>
            <person name="Ohm R."/>
            <person name="Martin F."/>
            <person name="Silar P."/>
            <person name="Natvig D."/>
            <person name="Lalanne C."/>
            <person name="Gautier V."/>
            <person name="Ament-Velasquez S.L."/>
            <person name="Kruys A."/>
            <person name="Hutchinson M.I."/>
            <person name="Powell A.J."/>
            <person name="Barry K."/>
            <person name="Miller A.N."/>
            <person name="Grigoriev I.V."/>
            <person name="Debuchy R."/>
            <person name="Gladieux P."/>
            <person name="Thoren M.H."/>
            <person name="Johannesson H."/>
        </authorList>
    </citation>
    <scope>NUCLEOTIDE SEQUENCE</scope>
    <source>
        <strain evidence="4">PSN243</strain>
    </source>
</reference>
<evidence type="ECO:0000256" key="2">
    <source>
        <dbReference type="ARBA" id="ARBA00022801"/>
    </source>
</evidence>
<evidence type="ECO:0000256" key="1">
    <source>
        <dbReference type="ARBA" id="ARBA00010515"/>
    </source>
</evidence>
<evidence type="ECO:0000313" key="5">
    <source>
        <dbReference type="Proteomes" id="UP001321760"/>
    </source>
</evidence>
<dbReference type="GO" id="GO:0016787">
    <property type="term" value="F:hydrolase activity"/>
    <property type="evidence" value="ECO:0007669"/>
    <property type="project" value="UniProtKB-KW"/>
</dbReference>
<organism evidence="4 5">
    <name type="scientific">Podospora aff. communis PSN243</name>
    <dbReference type="NCBI Taxonomy" id="3040156"/>
    <lineage>
        <taxon>Eukaryota</taxon>
        <taxon>Fungi</taxon>
        <taxon>Dikarya</taxon>
        <taxon>Ascomycota</taxon>
        <taxon>Pezizomycotina</taxon>
        <taxon>Sordariomycetes</taxon>
        <taxon>Sordariomycetidae</taxon>
        <taxon>Sordariales</taxon>
        <taxon>Podosporaceae</taxon>
        <taxon>Podospora</taxon>
    </lineage>
</organism>
<keyword evidence="5" id="KW-1185">Reference proteome</keyword>
<dbReference type="PANTHER" id="PTHR48081">
    <property type="entry name" value="AB HYDROLASE SUPERFAMILY PROTEIN C4A8.06C"/>
    <property type="match status" value="1"/>
</dbReference>
<feature type="domain" description="Alpha/beta hydrolase fold-3" evidence="3">
    <location>
        <begin position="106"/>
        <end position="325"/>
    </location>
</feature>
<dbReference type="InterPro" id="IPR050300">
    <property type="entry name" value="GDXG_lipolytic_enzyme"/>
</dbReference>
<accession>A0AAV9H0A8</accession>
<dbReference type="Gene3D" id="3.40.50.1820">
    <property type="entry name" value="alpha/beta hydrolase"/>
    <property type="match status" value="1"/>
</dbReference>
<sequence length="372" mass="40979">MRADEKMRRALGEPAAEWLAFDAAHPELDINNIDEPPVEDPAGFRDAANAAKEESVRRILNETGLAGKITKRDYLVPVDEGGESVPVRVYRYSSGDSTPGEKIPTFVYFHGGGFLLGTPSTEDLPCSTWASLLGSRVQIVSVCYRHTPEHVFPTQPNDAWDGLNWVFAHAEMLGVDVDKVILGGVSSGGNLAAGVALRDVEEGGRRLKGLVLGMPWLVHRDVDHHPSGRYAGGGSMVQCRDSPIMSGIRYDLFTGLAAANTREDRERFSVGLVDGERLTGMPPTAVLVCGRDMLRDEGMDFAEKVEEAGTPTKKHVFKGLPHAFTKYHPLPSSKRFDELMFESIRWCLDDEKTADETGMWEMEEGKTTMNEK</sequence>
<evidence type="ECO:0000259" key="3">
    <source>
        <dbReference type="Pfam" id="PF07859"/>
    </source>
</evidence>
<dbReference type="SUPFAM" id="SSF53474">
    <property type="entry name" value="alpha/beta-Hydrolases"/>
    <property type="match status" value="1"/>
</dbReference>
<dbReference type="InterPro" id="IPR029058">
    <property type="entry name" value="AB_hydrolase_fold"/>
</dbReference>
<evidence type="ECO:0000313" key="4">
    <source>
        <dbReference type="EMBL" id="KAK4453962.1"/>
    </source>
</evidence>
<dbReference type="AlphaFoldDB" id="A0AAV9H0A8"/>
<dbReference type="Pfam" id="PF07859">
    <property type="entry name" value="Abhydrolase_3"/>
    <property type="match status" value="1"/>
</dbReference>
<dbReference type="InterPro" id="IPR002168">
    <property type="entry name" value="Lipase_GDXG_HIS_AS"/>
</dbReference>